<dbReference type="CDD" id="cd00170">
    <property type="entry name" value="SEC14"/>
    <property type="match status" value="1"/>
</dbReference>
<dbReference type="EMBL" id="EAAA01001081">
    <property type="status" value="NOT_ANNOTATED_CDS"/>
    <property type="molecule type" value="Genomic_DNA"/>
</dbReference>
<dbReference type="Pfam" id="PF03765">
    <property type="entry name" value="CRAL_TRIO_N"/>
    <property type="match status" value="1"/>
</dbReference>
<reference evidence="3" key="1">
    <citation type="journal article" date="2002" name="Science">
        <title>The draft genome of Ciona intestinalis: insights into chordate and vertebrate origins.</title>
        <authorList>
            <person name="Dehal P."/>
            <person name="Satou Y."/>
            <person name="Campbell R.K."/>
            <person name="Chapman J."/>
            <person name="Degnan B."/>
            <person name="De Tomaso A."/>
            <person name="Davidson B."/>
            <person name="Di Gregorio A."/>
            <person name="Gelpke M."/>
            <person name="Goodstein D.M."/>
            <person name="Harafuji N."/>
            <person name="Hastings K.E."/>
            <person name="Ho I."/>
            <person name="Hotta K."/>
            <person name="Huang W."/>
            <person name="Kawashima T."/>
            <person name="Lemaire P."/>
            <person name="Martinez D."/>
            <person name="Meinertzhagen I.A."/>
            <person name="Necula S."/>
            <person name="Nonaka M."/>
            <person name="Putnam N."/>
            <person name="Rash S."/>
            <person name="Saiga H."/>
            <person name="Satake M."/>
            <person name="Terry A."/>
            <person name="Yamada L."/>
            <person name="Wang H.G."/>
            <person name="Awazu S."/>
            <person name="Azumi K."/>
            <person name="Boore J."/>
            <person name="Branno M."/>
            <person name="Chin-Bow S."/>
            <person name="DeSantis R."/>
            <person name="Doyle S."/>
            <person name="Francino P."/>
            <person name="Keys D.N."/>
            <person name="Haga S."/>
            <person name="Hayashi H."/>
            <person name="Hino K."/>
            <person name="Imai K.S."/>
            <person name="Inaba K."/>
            <person name="Kano S."/>
            <person name="Kobayashi K."/>
            <person name="Kobayashi M."/>
            <person name="Lee B.I."/>
            <person name="Makabe K.W."/>
            <person name="Manohar C."/>
            <person name="Matassi G."/>
            <person name="Medina M."/>
            <person name="Mochizuki Y."/>
            <person name="Mount S."/>
            <person name="Morishita T."/>
            <person name="Miura S."/>
            <person name="Nakayama A."/>
            <person name="Nishizaka S."/>
            <person name="Nomoto H."/>
            <person name="Ohta F."/>
            <person name="Oishi K."/>
            <person name="Rigoutsos I."/>
            <person name="Sano M."/>
            <person name="Sasaki A."/>
            <person name="Sasakura Y."/>
            <person name="Shoguchi E."/>
            <person name="Shin-i T."/>
            <person name="Spagnuolo A."/>
            <person name="Stainier D."/>
            <person name="Suzuki M.M."/>
            <person name="Tassy O."/>
            <person name="Takatori N."/>
            <person name="Tokuoka M."/>
            <person name="Yagi K."/>
            <person name="Yoshizaki F."/>
            <person name="Wada S."/>
            <person name="Zhang C."/>
            <person name="Hyatt P.D."/>
            <person name="Larimer F."/>
            <person name="Detter C."/>
            <person name="Doggett N."/>
            <person name="Glavina T."/>
            <person name="Hawkins T."/>
            <person name="Richardson P."/>
            <person name="Lucas S."/>
            <person name="Kohara Y."/>
            <person name="Levine M."/>
            <person name="Satoh N."/>
            <person name="Rokhsar D.S."/>
        </authorList>
    </citation>
    <scope>NUCLEOTIDE SEQUENCE [LARGE SCALE GENOMIC DNA]</scope>
</reference>
<dbReference type="Ensembl" id="ENSCINT00000033191.1">
    <property type="protein sequence ID" value="ENSCINP00000035110.1"/>
    <property type="gene ID" value="ENSCING00000023909.1"/>
</dbReference>
<dbReference type="SMART" id="SM01100">
    <property type="entry name" value="CRAL_TRIO_N"/>
    <property type="match status" value="1"/>
</dbReference>
<feature type="domain" description="CRAL-TRIO" evidence="1">
    <location>
        <begin position="99"/>
        <end position="261"/>
    </location>
</feature>
<reference evidence="2" key="2">
    <citation type="journal article" date="2008" name="Genome Biol.">
        <title>Improved genome assembly and evidence-based global gene model set for the chordate Ciona intestinalis: new insight into intron and operon populations.</title>
        <authorList>
            <person name="Satou Y."/>
            <person name="Mineta K."/>
            <person name="Ogasawara M."/>
            <person name="Sasakura Y."/>
            <person name="Shoguchi E."/>
            <person name="Ueno K."/>
            <person name="Yamada L."/>
            <person name="Matsumoto J."/>
            <person name="Wasserscheid J."/>
            <person name="Dewar K."/>
            <person name="Wiley G.B."/>
            <person name="Macmil S.L."/>
            <person name="Roe B.A."/>
            <person name="Zeller R.W."/>
            <person name="Hastings K.E."/>
            <person name="Lemaire P."/>
            <person name="Lindquist E."/>
            <person name="Endo T."/>
            <person name="Hotta K."/>
            <person name="Inaba K."/>
        </authorList>
    </citation>
    <scope>NUCLEOTIDE SEQUENCE [LARGE SCALE GENOMIC DNA]</scope>
    <source>
        <strain evidence="2">wild type</strain>
    </source>
</reference>
<dbReference type="PRINTS" id="PR00180">
    <property type="entry name" value="CRETINALDHBP"/>
</dbReference>
<dbReference type="InterPro" id="IPR011074">
    <property type="entry name" value="CRAL/TRIO_N_dom"/>
</dbReference>
<dbReference type="InterPro" id="IPR036273">
    <property type="entry name" value="CRAL/TRIO_N_dom_sf"/>
</dbReference>
<dbReference type="Proteomes" id="UP000008144">
    <property type="component" value="Chromosome 13"/>
</dbReference>
<evidence type="ECO:0000259" key="1">
    <source>
        <dbReference type="PROSITE" id="PS50191"/>
    </source>
</evidence>
<dbReference type="GeneTree" id="ENSGT00940000160026"/>
<dbReference type="Gene3D" id="1.10.8.20">
    <property type="entry name" value="N-terminal domain of phosphatidylinositol transfer protein sec14p"/>
    <property type="match status" value="1"/>
</dbReference>
<dbReference type="InterPro" id="IPR001251">
    <property type="entry name" value="CRAL-TRIO_dom"/>
</dbReference>
<accession>H2XZM6</accession>
<protein>
    <recommendedName>
        <fullName evidence="1">CRAL-TRIO domain-containing protein</fullName>
    </recommendedName>
</protein>
<organism evidence="2 3">
    <name type="scientific">Ciona intestinalis</name>
    <name type="common">Transparent sea squirt</name>
    <name type="synonym">Ascidia intestinalis</name>
    <dbReference type="NCBI Taxonomy" id="7719"/>
    <lineage>
        <taxon>Eukaryota</taxon>
        <taxon>Metazoa</taxon>
        <taxon>Chordata</taxon>
        <taxon>Tunicata</taxon>
        <taxon>Ascidiacea</taxon>
        <taxon>Phlebobranchia</taxon>
        <taxon>Cionidae</taxon>
        <taxon>Ciona</taxon>
    </lineage>
</organism>
<evidence type="ECO:0000313" key="3">
    <source>
        <dbReference type="Proteomes" id="UP000008144"/>
    </source>
</evidence>
<dbReference type="SMART" id="SM00516">
    <property type="entry name" value="SEC14"/>
    <property type="match status" value="1"/>
</dbReference>
<reference evidence="2" key="4">
    <citation type="submission" date="2025-09" db="UniProtKB">
        <authorList>
            <consortium name="Ensembl"/>
        </authorList>
    </citation>
    <scope>IDENTIFICATION</scope>
</reference>
<dbReference type="SUPFAM" id="SSF46938">
    <property type="entry name" value="CRAL/TRIO N-terminal domain"/>
    <property type="match status" value="1"/>
</dbReference>
<name>H2XZM6_CIOIN</name>
<dbReference type="InterPro" id="IPR036865">
    <property type="entry name" value="CRAL-TRIO_dom_sf"/>
</dbReference>
<dbReference type="AlphaFoldDB" id="H2XZM6"/>
<evidence type="ECO:0000313" key="2">
    <source>
        <dbReference type="Ensembl" id="ENSCINP00000035110.1"/>
    </source>
</evidence>
<dbReference type="Pfam" id="PF00650">
    <property type="entry name" value="CRAL_TRIO"/>
    <property type="match status" value="1"/>
</dbReference>
<dbReference type="PANTHER" id="PTHR10174:SF200">
    <property type="entry name" value="RETINALDEHYDE-BINDING PROTEIN 1"/>
    <property type="match status" value="1"/>
</dbReference>
<proteinExistence type="predicted"/>
<keyword evidence="3" id="KW-1185">Reference proteome</keyword>
<sequence length="281" mass="32566">MAKFLTNKSIEKAKIELGESKGIKEDALQKLRERISATINDDTKRGLLLRKHSEADDSFLLRFLRTRKFDPEKAYELLQAYDHYHKKYPDVVSPIRKDEVRQRMEMAQPGVLPYRDHEGRVVFLFKIKDWKPETYPFWKVVQTYIYLIEHLLKSEETQINGIVIIENFEDYSFRQMAAVGISDYKKMIGMLQGAFPLRFKGVHFLGQPEFFVKVYALIKKCINSKLLQRVHLHGRTLDAFHKEFPADIIPSDFGGTAPPYDGHAAANLILGDANDVVNTFL</sequence>
<reference evidence="2" key="3">
    <citation type="submission" date="2025-08" db="UniProtKB">
        <authorList>
            <consortium name="Ensembl"/>
        </authorList>
    </citation>
    <scope>IDENTIFICATION</scope>
</reference>
<dbReference type="Gene3D" id="3.40.525.10">
    <property type="entry name" value="CRAL-TRIO lipid binding domain"/>
    <property type="match status" value="1"/>
</dbReference>
<dbReference type="PROSITE" id="PS50191">
    <property type="entry name" value="CRAL_TRIO"/>
    <property type="match status" value="1"/>
</dbReference>
<dbReference type="PANTHER" id="PTHR10174">
    <property type="entry name" value="ALPHA-TOCOPHEROL TRANSFER PROTEIN-RELATED"/>
    <property type="match status" value="1"/>
</dbReference>
<dbReference type="SUPFAM" id="SSF52087">
    <property type="entry name" value="CRAL/TRIO domain"/>
    <property type="match status" value="1"/>
</dbReference>